<dbReference type="Pfam" id="PF00069">
    <property type="entry name" value="Pkinase"/>
    <property type="match status" value="1"/>
</dbReference>
<dbReference type="CDD" id="cd00180">
    <property type="entry name" value="PKc"/>
    <property type="match status" value="1"/>
</dbReference>
<gene>
    <name evidence="2" type="ORF">M9Y10_024876</name>
</gene>
<comment type="caution">
    <text evidence="2">The sequence shown here is derived from an EMBL/GenBank/DDBJ whole genome shotgun (WGS) entry which is preliminary data.</text>
</comment>
<dbReference type="InterPro" id="IPR011009">
    <property type="entry name" value="Kinase-like_dom_sf"/>
</dbReference>
<keyword evidence="3" id="KW-1185">Reference proteome</keyword>
<accession>A0ABR2HBI0</accession>
<dbReference type="Gene3D" id="1.10.510.10">
    <property type="entry name" value="Transferase(Phosphotransferase) domain 1"/>
    <property type="match status" value="1"/>
</dbReference>
<proteinExistence type="predicted"/>
<organism evidence="2 3">
    <name type="scientific">Tritrichomonas musculus</name>
    <dbReference type="NCBI Taxonomy" id="1915356"/>
    <lineage>
        <taxon>Eukaryota</taxon>
        <taxon>Metamonada</taxon>
        <taxon>Parabasalia</taxon>
        <taxon>Tritrichomonadida</taxon>
        <taxon>Tritrichomonadidae</taxon>
        <taxon>Tritrichomonas</taxon>
    </lineage>
</organism>
<dbReference type="SUPFAM" id="SSF56112">
    <property type="entry name" value="Protein kinase-like (PK-like)"/>
    <property type="match status" value="1"/>
</dbReference>
<evidence type="ECO:0000313" key="3">
    <source>
        <dbReference type="Proteomes" id="UP001470230"/>
    </source>
</evidence>
<protein>
    <recommendedName>
        <fullName evidence="1">Protein kinase domain-containing protein</fullName>
    </recommendedName>
</protein>
<reference evidence="2 3" key="1">
    <citation type="submission" date="2024-04" db="EMBL/GenBank/DDBJ databases">
        <title>Tritrichomonas musculus Genome.</title>
        <authorList>
            <person name="Alves-Ferreira E."/>
            <person name="Grigg M."/>
            <person name="Lorenzi H."/>
            <person name="Galac M."/>
        </authorList>
    </citation>
    <scope>NUCLEOTIDE SEQUENCE [LARGE SCALE GENOMIC DNA]</scope>
    <source>
        <strain evidence="2 3">EAF2021</strain>
    </source>
</reference>
<evidence type="ECO:0000313" key="2">
    <source>
        <dbReference type="EMBL" id="KAK8843802.1"/>
    </source>
</evidence>
<feature type="domain" description="Protein kinase" evidence="1">
    <location>
        <begin position="16"/>
        <end position="236"/>
    </location>
</feature>
<evidence type="ECO:0000259" key="1">
    <source>
        <dbReference type="PROSITE" id="PS50011"/>
    </source>
</evidence>
<dbReference type="InterPro" id="IPR050167">
    <property type="entry name" value="Ser_Thr_protein_kinase"/>
</dbReference>
<dbReference type="Gene3D" id="3.30.200.20">
    <property type="entry name" value="Phosphorylase Kinase, domain 1"/>
    <property type="match status" value="1"/>
</dbReference>
<dbReference type="EMBL" id="JAPFFF010000034">
    <property type="protein sequence ID" value="KAK8843802.1"/>
    <property type="molecule type" value="Genomic_DNA"/>
</dbReference>
<dbReference type="Proteomes" id="UP001470230">
    <property type="component" value="Unassembled WGS sequence"/>
</dbReference>
<dbReference type="PROSITE" id="PS50011">
    <property type="entry name" value="PROTEIN_KINASE_DOM"/>
    <property type="match status" value="1"/>
</dbReference>
<sequence>MSEDQYEKYKIDIKDYKIVNIISKTKPGMIYLLENKTTGKQYAAKTNLNKVKILTDSEKRFILGELGFLLRVQHPIFLKFRRFSFEDIENNKNMTMLIDYIKKGSLSSIIDDMQNERIDKNFDNTKRQIILAGISCGMMILHKHRILHRNLKPENYWPRISEVAFSKFFDSLNSSRSDYSSFTYMAPEVIKYNNFYPKSDVYSFGIIMYEVIMGHRAYSKIMEKKVTISINLNRKY</sequence>
<dbReference type="PANTHER" id="PTHR23257">
    <property type="entry name" value="SERINE-THREONINE PROTEIN KINASE"/>
    <property type="match status" value="1"/>
</dbReference>
<dbReference type="InterPro" id="IPR000719">
    <property type="entry name" value="Prot_kinase_dom"/>
</dbReference>
<name>A0ABR2HBI0_9EUKA</name>